<reference evidence="2" key="1">
    <citation type="journal article" date="2019" name="Int. J. Syst. Evol. Microbiol.">
        <title>The Global Catalogue of Microorganisms (GCM) 10K type strain sequencing project: providing services to taxonomists for standard genome sequencing and annotation.</title>
        <authorList>
            <consortium name="The Broad Institute Genomics Platform"/>
            <consortium name="The Broad Institute Genome Sequencing Center for Infectious Disease"/>
            <person name="Wu L."/>
            <person name="Ma J."/>
        </authorList>
    </citation>
    <scope>NUCLEOTIDE SEQUENCE [LARGE SCALE GENOMIC DNA]</scope>
    <source>
        <strain evidence="2">CGMCC 4.7608</strain>
    </source>
</reference>
<sequence>MTGSKLNSGRLWRMAANLKNTWPAWALLIGNLFWLTPSQAQSPAQEDLTSFAIQRLAQAVIDYSAQIKYCRQQEIVLPPDTFAGLEISRDEQIAALAYFRNKNDRTCLGQVEEEFLQATLLAREAKLPAYSAKDDPGAEQILTALLSRTLALKRERPYLRLAPALRRQLEALPVLQHNFDPFQSMRSLGLSNSDIDDD</sequence>
<evidence type="ECO:0000313" key="1">
    <source>
        <dbReference type="EMBL" id="MFC4492113.1"/>
    </source>
</evidence>
<proteinExistence type="predicted"/>
<dbReference type="Proteomes" id="UP001595999">
    <property type="component" value="Unassembled WGS sequence"/>
</dbReference>
<accession>A0ABV8ZWS3</accession>
<comment type="caution">
    <text evidence="1">The sequence shown here is derived from an EMBL/GenBank/DDBJ whole genome shotgun (WGS) entry which is preliminary data.</text>
</comment>
<evidence type="ECO:0000313" key="2">
    <source>
        <dbReference type="Proteomes" id="UP001595999"/>
    </source>
</evidence>
<name>A0ABV8ZWS3_9NEIS</name>
<keyword evidence="2" id="KW-1185">Reference proteome</keyword>
<dbReference type="RefSeq" id="WP_231462515.1">
    <property type="nucleotide sequence ID" value="NZ_JAJOHW010000074.1"/>
</dbReference>
<dbReference type="EMBL" id="JBHSEK010000020">
    <property type="protein sequence ID" value="MFC4492113.1"/>
    <property type="molecule type" value="Genomic_DNA"/>
</dbReference>
<organism evidence="1 2">
    <name type="scientific">Chromobacterium aquaticum</name>
    <dbReference type="NCBI Taxonomy" id="467180"/>
    <lineage>
        <taxon>Bacteria</taxon>
        <taxon>Pseudomonadati</taxon>
        <taxon>Pseudomonadota</taxon>
        <taxon>Betaproteobacteria</taxon>
        <taxon>Neisseriales</taxon>
        <taxon>Chromobacteriaceae</taxon>
        <taxon>Chromobacterium</taxon>
    </lineage>
</organism>
<gene>
    <name evidence="1" type="ORF">ACFO0R_21080</name>
</gene>
<protein>
    <recommendedName>
        <fullName evidence="3">Chorismate mutase</fullName>
    </recommendedName>
</protein>
<evidence type="ECO:0008006" key="3">
    <source>
        <dbReference type="Google" id="ProtNLM"/>
    </source>
</evidence>